<dbReference type="AlphaFoldDB" id="A0A9P1DPP2"/>
<evidence type="ECO:0000313" key="3">
    <source>
        <dbReference type="EMBL" id="CAL1167692.1"/>
    </source>
</evidence>
<organism evidence="2">
    <name type="scientific">Cladocopium goreaui</name>
    <dbReference type="NCBI Taxonomy" id="2562237"/>
    <lineage>
        <taxon>Eukaryota</taxon>
        <taxon>Sar</taxon>
        <taxon>Alveolata</taxon>
        <taxon>Dinophyceae</taxon>
        <taxon>Suessiales</taxon>
        <taxon>Symbiodiniaceae</taxon>
        <taxon>Cladocopium</taxon>
    </lineage>
</organism>
<dbReference type="EMBL" id="CAMXCT030006290">
    <property type="protein sequence ID" value="CAL4801629.1"/>
    <property type="molecule type" value="Genomic_DNA"/>
</dbReference>
<dbReference type="Proteomes" id="UP001152797">
    <property type="component" value="Unassembled WGS sequence"/>
</dbReference>
<gene>
    <name evidence="2" type="ORF">C1SCF055_LOCUS39228</name>
</gene>
<accession>A0A9P1DPP2</accession>
<reference evidence="3" key="2">
    <citation type="submission" date="2024-04" db="EMBL/GenBank/DDBJ databases">
        <authorList>
            <person name="Chen Y."/>
            <person name="Shah S."/>
            <person name="Dougan E. K."/>
            <person name="Thang M."/>
            <person name="Chan C."/>
        </authorList>
    </citation>
    <scope>NUCLEOTIDE SEQUENCE [LARGE SCALE GENOMIC DNA]</scope>
</reference>
<comment type="caution">
    <text evidence="2">The sequence shown here is derived from an EMBL/GenBank/DDBJ whole genome shotgun (WGS) entry which is preliminary data.</text>
</comment>
<evidence type="ECO:0000313" key="4">
    <source>
        <dbReference type="Proteomes" id="UP001152797"/>
    </source>
</evidence>
<dbReference type="EMBL" id="CAMXCT010006290">
    <property type="protein sequence ID" value="CAI4014317.1"/>
    <property type="molecule type" value="Genomic_DNA"/>
</dbReference>
<reference evidence="2" key="1">
    <citation type="submission" date="2022-10" db="EMBL/GenBank/DDBJ databases">
        <authorList>
            <person name="Chen Y."/>
            <person name="Dougan E. K."/>
            <person name="Chan C."/>
            <person name="Rhodes N."/>
            <person name="Thang M."/>
        </authorList>
    </citation>
    <scope>NUCLEOTIDE SEQUENCE</scope>
</reference>
<evidence type="ECO:0000256" key="1">
    <source>
        <dbReference type="SAM" id="MobiDB-lite"/>
    </source>
</evidence>
<feature type="region of interest" description="Disordered" evidence="1">
    <location>
        <begin position="286"/>
        <end position="309"/>
    </location>
</feature>
<protein>
    <submittedName>
        <fullName evidence="2">Uncharacterized protein</fullName>
    </submittedName>
</protein>
<evidence type="ECO:0000313" key="2">
    <source>
        <dbReference type="EMBL" id="CAI4014317.1"/>
    </source>
</evidence>
<dbReference type="EMBL" id="CAMXCT020006290">
    <property type="protein sequence ID" value="CAL1167692.1"/>
    <property type="molecule type" value="Genomic_DNA"/>
</dbReference>
<sequence>MHLQDEFLSAPHTVDANQDAQEFLWHVMKFQSLELRYRLENADDSGRPTLLTLSEVTVPELDLPRLHLLTGESDDVEGLVQLVLKLLQELNLRRVIFVASSSFSRQLALETASLSTTAVQCPGISIVLQYMNSSMEQPDRANRTLRASRCENFEEILKGCTIILECCGRADYLTSIYQLWALCSNAMYLFEQQWWPDQHNETRMHVAAPPIPLKLSALLRPGWRDQHHLIRLAMASLVTLRDWFMDFFDDHTHRDVLNTIRDALLVFQTAVDLFELHQAVHEPPAPVLPAIEDQPVRSTPDAPASTGGS</sequence>
<keyword evidence="4" id="KW-1185">Reference proteome</keyword>
<proteinExistence type="predicted"/>
<name>A0A9P1DPP2_9DINO</name>